<dbReference type="EMBL" id="MU118261">
    <property type="protein sequence ID" value="KAF9643219.1"/>
    <property type="molecule type" value="Genomic_DNA"/>
</dbReference>
<evidence type="ECO:0000313" key="1">
    <source>
        <dbReference type="EMBL" id="KAF9643219.1"/>
    </source>
</evidence>
<organism evidence="1 2">
    <name type="scientific">Thelephora ganbajun</name>
    <name type="common">Ganba fungus</name>
    <dbReference type="NCBI Taxonomy" id="370292"/>
    <lineage>
        <taxon>Eukaryota</taxon>
        <taxon>Fungi</taxon>
        <taxon>Dikarya</taxon>
        <taxon>Basidiomycota</taxon>
        <taxon>Agaricomycotina</taxon>
        <taxon>Agaricomycetes</taxon>
        <taxon>Thelephorales</taxon>
        <taxon>Thelephoraceae</taxon>
        <taxon>Thelephora</taxon>
    </lineage>
</organism>
<reference evidence="1" key="1">
    <citation type="submission" date="2019-10" db="EMBL/GenBank/DDBJ databases">
        <authorList>
            <consortium name="DOE Joint Genome Institute"/>
            <person name="Kuo A."/>
            <person name="Miyauchi S."/>
            <person name="Kiss E."/>
            <person name="Drula E."/>
            <person name="Kohler A."/>
            <person name="Sanchez-Garcia M."/>
            <person name="Andreopoulos B."/>
            <person name="Barry K.W."/>
            <person name="Bonito G."/>
            <person name="Buee M."/>
            <person name="Carver A."/>
            <person name="Chen C."/>
            <person name="Cichocki N."/>
            <person name="Clum A."/>
            <person name="Culley D."/>
            <person name="Crous P.W."/>
            <person name="Fauchery L."/>
            <person name="Girlanda M."/>
            <person name="Hayes R."/>
            <person name="Keri Z."/>
            <person name="Labutti K."/>
            <person name="Lipzen A."/>
            <person name="Lombard V."/>
            <person name="Magnuson J."/>
            <person name="Maillard F."/>
            <person name="Morin E."/>
            <person name="Murat C."/>
            <person name="Nolan M."/>
            <person name="Ohm R."/>
            <person name="Pangilinan J."/>
            <person name="Pereira M."/>
            <person name="Perotto S."/>
            <person name="Peter M."/>
            <person name="Riley R."/>
            <person name="Sitrit Y."/>
            <person name="Stielow B."/>
            <person name="Szollosi G."/>
            <person name="Zifcakova L."/>
            <person name="Stursova M."/>
            <person name="Spatafora J.W."/>
            <person name="Tedersoo L."/>
            <person name="Vaario L.-M."/>
            <person name="Yamada A."/>
            <person name="Yan M."/>
            <person name="Wang P."/>
            <person name="Xu J."/>
            <person name="Bruns T."/>
            <person name="Baldrian P."/>
            <person name="Vilgalys R."/>
            <person name="Henrissat B."/>
            <person name="Grigoriev I.V."/>
            <person name="Hibbett D."/>
            <person name="Nagy L.G."/>
            <person name="Martin F.M."/>
        </authorList>
    </citation>
    <scope>NUCLEOTIDE SEQUENCE</scope>
    <source>
        <strain evidence="1">P2</strain>
    </source>
</reference>
<accession>A0ACB6Z156</accession>
<comment type="caution">
    <text evidence="1">The sequence shown here is derived from an EMBL/GenBank/DDBJ whole genome shotgun (WGS) entry which is preliminary data.</text>
</comment>
<keyword evidence="2" id="KW-1185">Reference proteome</keyword>
<protein>
    <submittedName>
        <fullName evidence="1">Uncharacterized protein</fullName>
    </submittedName>
</protein>
<reference evidence="1" key="2">
    <citation type="journal article" date="2020" name="Nat. Commun.">
        <title>Large-scale genome sequencing of mycorrhizal fungi provides insights into the early evolution of symbiotic traits.</title>
        <authorList>
            <person name="Miyauchi S."/>
            <person name="Kiss E."/>
            <person name="Kuo A."/>
            <person name="Drula E."/>
            <person name="Kohler A."/>
            <person name="Sanchez-Garcia M."/>
            <person name="Morin E."/>
            <person name="Andreopoulos B."/>
            <person name="Barry K.W."/>
            <person name="Bonito G."/>
            <person name="Buee M."/>
            <person name="Carver A."/>
            <person name="Chen C."/>
            <person name="Cichocki N."/>
            <person name="Clum A."/>
            <person name="Culley D."/>
            <person name="Crous P.W."/>
            <person name="Fauchery L."/>
            <person name="Girlanda M."/>
            <person name="Hayes R.D."/>
            <person name="Keri Z."/>
            <person name="LaButti K."/>
            <person name="Lipzen A."/>
            <person name="Lombard V."/>
            <person name="Magnuson J."/>
            <person name="Maillard F."/>
            <person name="Murat C."/>
            <person name="Nolan M."/>
            <person name="Ohm R.A."/>
            <person name="Pangilinan J."/>
            <person name="Pereira M.F."/>
            <person name="Perotto S."/>
            <person name="Peter M."/>
            <person name="Pfister S."/>
            <person name="Riley R."/>
            <person name="Sitrit Y."/>
            <person name="Stielow J.B."/>
            <person name="Szollosi G."/>
            <person name="Zifcakova L."/>
            <person name="Stursova M."/>
            <person name="Spatafora J.W."/>
            <person name="Tedersoo L."/>
            <person name="Vaario L.M."/>
            <person name="Yamada A."/>
            <person name="Yan M."/>
            <person name="Wang P."/>
            <person name="Xu J."/>
            <person name="Bruns T."/>
            <person name="Baldrian P."/>
            <person name="Vilgalys R."/>
            <person name="Dunand C."/>
            <person name="Henrissat B."/>
            <person name="Grigoriev I.V."/>
            <person name="Hibbett D."/>
            <person name="Nagy L.G."/>
            <person name="Martin F.M."/>
        </authorList>
    </citation>
    <scope>NUCLEOTIDE SEQUENCE</scope>
    <source>
        <strain evidence="1">P2</strain>
    </source>
</reference>
<evidence type="ECO:0000313" key="2">
    <source>
        <dbReference type="Proteomes" id="UP000886501"/>
    </source>
</evidence>
<name>A0ACB6Z156_THEGA</name>
<dbReference type="Proteomes" id="UP000886501">
    <property type="component" value="Unassembled WGS sequence"/>
</dbReference>
<proteinExistence type="predicted"/>
<gene>
    <name evidence="1" type="ORF">BDM02DRAFT_3132570</name>
</gene>
<sequence>MVRSARLRGPSVKASKYAELDDSCGDTDTEEQEWNEHSVNGVGKTSSSRPSGKPPSKQPIPTDVGDKENTTDGCAPNGAGGASGSSGRTTDVMNSNFEEWIKMATDSTINTNNSWNFALIDYFHDMSLLRNNTNNSVNFQRASIASKMRQINSFEVFETVQVEETLTTMTTQTVQMEVLVLNELSGRELTVPKHFSQIRRPTQEQEARSGVSVDPLFKKTCGDFDEGGVHGSMIHLSLGVGVDGGGLRVVFDASDAVAKSGDDEEADEVEPVETVDLRELKDHSSMYRGNTLAFTQEDLGDDDAGDNGPIGYTQEDMGDSVPFDGGDTQEPAPVQDFVSSDQANQDGYTGDGDFGGDDDFGGDGENGSAGADADRHVDDGMSGPGRGTFVLFGPTRGPNERDPIMAMMKPDVDGGTMDYFNKNTLKNLTGLEHRKLRKVTQKRVLKTFFCFCLTIWEQTTAAVSKRKRERKETFKINFYEPLGVSAKESAKEKFAPPTRTMVVGGLVLWVPGGGGDESDLMATLAGSSRMDVRKLKENIRKSLNMKVPKPKGPDESMDVDDEGENGGSLTDPTEPRVFDSVVPSLRGAYRKDKTSSCFLFVISGQ</sequence>